<evidence type="ECO:0000259" key="7">
    <source>
        <dbReference type="Pfam" id="PF05922"/>
    </source>
</evidence>
<comment type="caution">
    <text evidence="8">The sequence shown here is derived from an EMBL/GenBank/DDBJ whole genome shotgun (WGS) entry which is preliminary data.</text>
</comment>
<keyword evidence="4 5" id="KW-0720">Serine protease</keyword>
<dbReference type="PRINTS" id="PR00723">
    <property type="entry name" value="SUBTILISIN"/>
</dbReference>
<dbReference type="AlphaFoldDB" id="A0A419W6J4"/>
<gene>
    <name evidence="8" type="ORF">BC643_1436</name>
</gene>
<evidence type="ECO:0000259" key="6">
    <source>
        <dbReference type="Pfam" id="PF00082"/>
    </source>
</evidence>
<dbReference type="GO" id="GO:0004252">
    <property type="term" value="F:serine-type endopeptidase activity"/>
    <property type="evidence" value="ECO:0007669"/>
    <property type="project" value="UniProtKB-UniRule"/>
</dbReference>
<dbReference type="RefSeq" id="WP_120272423.1">
    <property type="nucleotide sequence ID" value="NZ_RAPN01000001.1"/>
</dbReference>
<comment type="similarity">
    <text evidence="1 5">Belongs to the peptidase S8 family.</text>
</comment>
<dbReference type="Gene3D" id="3.30.70.80">
    <property type="entry name" value="Peptidase S8 propeptide/proteinase inhibitor I9"/>
    <property type="match status" value="1"/>
</dbReference>
<dbReference type="SUPFAM" id="SSF54897">
    <property type="entry name" value="Protease propeptides/inhibitors"/>
    <property type="match status" value="1"/>
</dbReference>
<dbReference type="Proteomes" id="UP000283387">
    <property type="component" value="Unassembled WGS sequence"/>
</dbReference>
<name>A0A419W6J4_9BACT</name>
<dbReference type="PROSITE" id="PS00136">
    <property type="entry name" value="SUBTILASE_ASP"/>
    <property type="match status" value="1"/>
</dbReference>
<feature type="active site" description="Charge relay system" evidence="5">
    <location>
        <position position="209"/>
    </location>
</feature>
<dbReference type="InterPro" id="IPR022398">
    <property type="entry name" value="Peptidase_S8_His-AS"/>
</dbReference>
<dbReference type="InterPro" id="IPR050131">
    <property type="entry name" value="Peptidase_S8_subtilisin-like"/>
</dbReference>
<dbReference type="Gene3D" id="3.40.50.200">
    <property type="entry name" value="Peptidase S8/S53 domain"/>
    <property type="match status" value="1"/>
</dbReference>
<dbReference type="PROSITE" id="PS51892">
    <property type="entry name" value="SUBTILASE"/>
    <property type="match status" value="1"/>
</dbReference>
<feature type="domain" description="Peptidase S8/S53" evidence="6">
    <location>
        <begin position="171"/>
        <end position="379"/>
    </location>
</feature>
<dbReference type="EMBL" id="RAPN01000001">
    <property type="protein sequence ID" value="RKD91087.1"/>
    <property type="molecule type" value="Genomic_DNA"/>
</dbReference>
<keyword evidence="9" id="KW-1185">Reference proteome</keyword>
<feature type="active site" description="Charge relay system" evidence="5">
    <location>
        <position position="367"/>
    </location>
</feature>
<reference evidence="8 9" key="1">
    <citation type="submission" date="2018-09" db="EMBL/GenBank/DDBJ databases">
        <title>Genomic Encyclopedia of Archaeal and Bacterial Type Strains, Phase II (KMG-II): from individual species to whole genera.</title>
        <authorList>
            <person name="Goeker M."/>
        </authorList>
    </citation>
    <scope>NUCLEOTIDE SEQUENCE [LARGE SCALE GENOMIC DNA]</scope>
    <source>
        <strain evidence="8 9">DSM 27148</strain>
    </source>
</reference>
<dbReference type="InterPro" id="IPR010259">
    <property type="entry name" value="S8pro/Inhibitor_I9"/>
</dbReference>
<keyword evidence="3 5" id="KW-0378">Hydrolase</keyword>
<proteinExistence type="inferred from homology"/>
<dbReference type="SUPFAM" id="SSF52743">
    <property type="entry name" value="Subtilisin-like"/>
    <property type="match status" value="1"/>
</dbReference>
<evidence type="ECO:0000256" key="5">
    <source>
        <dbReference type="PROSITE-ProRule" id="PRU01240"/>
    </source>
</evidence>
<dbReference type="PROSITE" id="PS00137">
    <property type="entry name" value="SUBTILASE_HIS"/>
    <property type="match status" value="1"/>
</dbReference>
<evidence type="ECO:0000256" key="4">
    <source>
        <dbReference type="ARBA" id="ARBA00022825"/>
    </source>
</evidence>
<sequence>MKKFPELWIIGCIVCAFSFFQSCEKPVEEVENADSAILKSADASKISYIITLSDEELDSELIETPDYKQKKDKVLDTATKLLKKLDITDGEIEYVYGSAIKGFAVKLPPGQLRKLEGESIVSRIEEDQIVSLSPIQIKKGKPGGGTTTPPQQSIPWGIARVNGGVDASDKTVWIIDTGIDLDHPDLNVDVEHSVNFISRDYTPDDLNGHGTHVAGTIAALDNSIGVVGVAAGAKVVAVRVLDRRGSGTVSGVIAGVDYVAANAASGDVANMSLGGSPSTSLDNAVIEAAKAGVLFSLAAGNESDDANNHSPARANHANIYTVSAMDSNDTFAYFSNYGNPPIEYCEPGYRIYSTYKDGGYATLSGTSMAAPHLAGVLTLGTVKTNGYVKSDPDGNSDLIGVH</sequence>
<evidence type="ECO:0000256" key="2">
    <source>
        <dbReference type="ARBA" id="ARBA00022670"/>
    </source>
</evidence>
<feature type="domain" description="Inhibitor I9" evidence="7">
    <location>
        <begin position="47"/>
        <end position="132"/>
    </location>
</feature>
<evidence type="ECO:0000313" key="8">
    <source>
        <dbReference type="EMBL" id="RKD91087.1"/>
    </source>
</evidence>
<dbReference type="GO" id="GO:0006508">
    <property type="term" value="P:proteolysis"/>
    <property type="evidence" value="ECO:0007669"/>
    <property type="project" value="UniProtKB-KW"/>
</dbReference>
<dbReference type="InterPro" id="IPR037045">
    <property type="entry name" value="S8pro/Inhibitor_I9_sf"/>
</dbReference>
<evidence type="ECO:0000313" key="9">
    <source>
        <dbReference type="Proteomes" id="UP000283387"/>
    </source>
</evidence>
<dbReference type="InterPro" id="IPR000209">
    <property type="entry name" value="Peptidase_S8/S53_dom"/>
</dbReference>
<dbReference type="InterPro" id="IPR036852">
    <property type="entry name" value="Peptidase_S8/S53_dom_sf"/>
</dbReference>
<dbReference type="OrthoDB" id="1489355at2"/>
<dbReference type="Pfam" id="PF00082">
    <property type="entry name" value="Peptidase_S8"/>
    <property type="match status" value="1"/>
</dbReference>
<dbReference type="Pfam" id="PF05922">
    <property type="entry name" value="Inhibitor_I9"/>
    <property type="match status" value="1"/>
</dbReference>
<dbReference type="PANTHER" id="PTHR43806">
    <property type="entry name" value="PEPTIDASE S8"/>
    <property type="match status" value="1"/>
</dbReference>
<accession>A0A419W6J4</accession>
<evidence type="ECO:0000256" key="3">
    <source>
        <dbReference type="ARBA" id="ARBA00022801"/>
    </source>
</evidence>
<dbReference type="PROSITE" id="PS51257">
    <property type="entry name" value="PROKAR_LIPOPROTEIN"/>
    <property type="match status" value="1"/>
</dbReference>
<evidence type="ECO:0000256" key="1">
    <source>
        <dbReference type="ARBA" id="ARBA00011073"/>
    </source>
</evidence>
<dbReference type="InterPro" id="IPR023827">
    <property type="entry name" value="Peptidase_S8_Asp-AS"/>
</dbReference>
<dbReference type="PANTHER" id="PTHR43806:SF11">
    <property type="entry name" value="CEREVISIN-RELATED"/>
    <property type="match status" value="1"/>
</dbReference>
<keyword evidence="2 5" id="KW-0645">Protease</keyword>
<dbReference type="InterPro" id="IPR015500">
    <property type="entry name" value="Peptidase_S8_subtilisin-rel"/>
</dbReference>
<organism evidence="8 9">
    <name type="scientific">Mangrovibacterium diazotrophicum</name>
    <dbReference type="NCBI Taxonomy" id="1261403"/>
    <lineage>
        <taxon>Bacteria</taxon>
        <taxon>Pseudomonadati</taxon>
        <taxon>Bacteroidota</taxon>
        <taxon>Bacteroidia</taxon>
        <taxon>Marinilabiliales</taxon>
        <taxon>Prolixibacteraceae</taxon>
        <taxon>Mangrovibacterium</taxon>
    </lineage>
</organism>
<feature type="active site" description="Charge relay system" evidence="5">
    <location>
        <position position="176"/>
    </location>
</feature>
<protein>
    <submittedName>
        <fullName evidence="8">Peptidase inhibitor I9</fullName>
    </submittedName>
</protein>